<feature type="domain" description="Peptidase S12 Pab87-related C-terminal" evidence="2">
    <location>
        <begin position="447"/>
        <end position="534"/>
    </location>
</feature>
<dbReference type="InterPro" id="IPR012338">
    <property type="entry name" value="Beta-lactam/transpept-like"/>
</dbReference>
<dbReference type="InterPro" id="IPR001466">
    <property type="entry name" value="Beta-lactam-related"/>
</dbReference>
<keyword evidence="3" id="KW-0378">Hydrolase</keyword>
<evidence type="ECO:0000259" key="2">
    <source>
        <dbReference type="Pfam" id="PF11954"/>
    </source>
</evidence>
<dbReference type="Pfam" id="PF00144">
    <property type="entry name" value="Beta-lactamase"/>
    <property type="match status" value="1"/>
</dbReference>
<evidence type="ECO:0000259" key="1">
    <source>
        <dbReference type="Pfam" id="PF00144"/>
    </source>
</evidence>
<dbReference type="Gene3D" id="2.40.128.600">
    <property type="match status" value="1"/>
</dbReference>
<evidence type="ECO:0000313" key="4">
    <source>
        <dbReference type="Proteomes" id="UP000233276"/>
    </source>
</evidence>
<proteinExistence type="predicted"/>
<dbReference type="GO" id="GO:0016787">
    <property type="term" value="F:hydrolase activity"/>
    <property type="evidence" value="ECO:0007669"/>
    <property type="project" value="UniProtKB-KW"/>
</dbReference>
<dbReference type="PANTHER" id="PTHR46825:SF15">
    <property type="entry name" value="BETA-LACTAMASE-RELATED DOMAIN-CONTAINING PROTEIN"/>
    <property type="match status" value="1"/>
</dbReference>
<dbReference type="Proteomes" id="UP000233276">
    <property type="component" value="Chromosome"/>
</dbReference>
<sequence length="555" mass="57795">MASTMADARRRPRLLTTTVTATAVGLALSGCAWSSPPEPAPTVAVTTGTFPNQDVVALYTDRESAVAAALTALPGQIDDALRRSKVPGLAVAVVSHDAVLYEGGFGVRDVSTGVNVDTDTVFELASLSKPLSATIVAKAMTENPELSWSTPVRTFMPDFALDDTYVTQNATIGDFFAHRTGIPTGGGDDLEDLGFDRDYILDHLREIPLQPFRSTYQYSNFGLTAGAQAVAASRGQTWEQTAQELLFTPLGMTSTSMSHADYLAADDRAVLHARIGDDDFQPLFDRDADAEAPAGGASSTVGDLATWMQLLLSDGQRGGSAFIATGPLNEALSAQIVSSHPGDLDQRPGHYGFGINVGSGAGGRVTLSHSGAFGLGAATAATLVPDLDLGIVVLTNGAPVGLPEAVVQTFLDEVMYGHSTRDWVDTMHGFFASYNAPSGDLAGMQAPADAAASGPVADYTGTYVSPYFGTLTVTSAGTGLRGSLGPKGETAFDITPWDGDTMAYVPTGENALPGSLSSVVFTRADGRVTSVTLTFLNRYAQIPTPSGLGVFTRSG</sequence>
<dbReference type="InterPro" id="IPR050491">
    <property type="entry name" value="AmpC-like"/>
</dbReference>
<name>A0A2K9DV40_9MICO</name>
<accession>A0A2K9DV40</accession>
<dbReference type="KEGG" id="mhos:CXR34_09305"/>
<dbReference type="PANTHER" id="PTHR46825">
    <property type="entry name" value="D-ALANYL-D-ALANINE-CARBOXYPEPTIDASE/ENDOPEPTIDASE AMPH"/>
    <property type="match status" value="1"/>
</dbReference>
<dbReference type="Pfam" id="PF11954">
    <property type="entry name" value="DUF3471"/>
    <property type="match status" value="1"/>
</dbReference>
<dbReference type="Gene3D" id="3.40.710.10">
    <property type="entry name" value="DD-peptidase/beta-lactamase superfamily"/>
    <property type="match status" value="1"/>
</dbReference>
<feature type="domain" description="Beta-lactamase-related" evidence="1">
    <location>
        <begin position="79"/>
        <end position="399"/>
    </location>
</feature>
<protein>
    <submittedName>
        <fullName evidence="3">Serine hydrolase</fullName>
    </submittedName>
</protein>
<dbReference type="SUPFAM" id="SSF56601">
    <property type="entry name" value="beta-lactamase/transpeptidase-like"/>
    <property type="match status" value="1"/>
</dbReference>
<dbReference type="AlphaFoldDB" id="A0A2K9DV40"/>
<gene>
    <name evidence="3" type="ORF">CXR34_09305</name>
</gene>
<organism evidence="3 4">
    <name type="scientific">Microbacterium hominis</name>
    <dbReference type="NCBI Taxonomy" id="162426"/>
    <lineage>
        <taxon>Bacteria</taxon>
        <taxon>Bacillati</taxon>
        <taxon>Actinomycetota</taxon>
        <taxon>Actinomycetes</taxon>
        <taxon>Micrococcales</taxon>
        <taxon>Microbacteriaceae</taxon>
        <taxon>Microbacterium</taxon>
    </lineage>
</organism>
<dbReference type="InterPro" id="IPR021860">
    <property type="entry name" value="Peptidase_S12_Pab87-rel_C"/>
</dbReference>
<dbReference type="EMBL" id="CP025299">
    <property type="protein sequence ID" value="AUG29624.1"/>
    <property type="molecule type" value="Genomic_DNA"/>
</dbReference>
<evidence type="ECO:0000313" key="3">
    <source>
        <dbReference type="EMBL" id="AUG29624.1"/>
    </source>
</evidence>
<reference evidence="3 4" key="1">
    <citation type="submission" date="2017-12" db="EMBL/GenBank/DDBJ databases">
        <title>Isolation and characterization of estrogens degradatiion strain Microbacterium hominis SJTG1.</title>
        <authorList>
            <person name="Xiong W."/>
            <person name="Yin C."/>
            <person name="Zheng D."/>
            <person name="Liang R."/>
        </authorList>
    </citation>
    <scope>NUCLEOTIDE SEQUENCE [LARGE SCALE GENOMIC DNA]</scope>
    <source>
        <strain evidence="3 4">SJTG1</strain>
    </source>
</reference>